<evidence type="ECO:0000313" key="1">
    <source>
        <dbReference type="EMBL" id="MFB9136655.1"/>
    </source>
</evidence>
<dbReference type="RefSeq" id="WP_390194973.1">
    <property type="nucleotide sequence ID" value="NZ_JBHMEP010000006.1"/>
</dbReference>
<proteinExistence type="predicted"/>
<dbReference type="EMBL" id="JBHMEP010000006">
    <property type="protein sequence ID" value="MFB9136655.1"/>
    <property type="molecule type" value="Genomic_DNA"/>
</dbReference>
<dbReference type="Proteomes" id="UP001589645">
    <property type="component" value="Unassembled WGS sequence"/>
</dbReference>
<gene>
    <name evidence="1" type="ORF">ACFFUV_16935</name>
</gene>
<dbReference type="PROSITE" id="PS51257">
    <property type="entry name" value="PROKAR_LIPOPROTEIN"/>
    <property type="match status" value="1"/>
</dbReference>
<evidence type="ECO:0000313" key="2">
    <source>
        <dbReference type="Proteomes" id="UP001589645"/>
    </source>
</evidence>
<dbReference type="Pfam" id="PF03891">
    <property type="entry name" value="DUF333"/>
    <property type="match status" value="1"/>
</dbReference>
<organism evidence="1 2">
    <name type="scientific">Vibrio olivae</name>
    <dbReference type="NCBI Taxonomy" id="1243002"/>
    <lineage>
        <taxon>Bacteria</taxon>
        <taxon>Pseudomonadati</taxon>
        <taxon>Pseudomonadota</taxon>
        <taxon>Gammaproteobacteria</taxon>
        <taxon>Vibrionales</taxon>
        <taxon>Vibrionaceae</taxon>
        <taxon>Vibrio</taxon>
    </lineage>
</organism>
<reference evidence="1 2" key="1">
    <citation type="submission" date="2024-09" db="EMBL/GenBank/DDBJ databases">
        <authorList>
            <person name="Sun Q."/>
            <person name="Mori K."/>
        </authorList>
    </citation>
    <scope>NUCLEOTIDE SEQUENCE [LARGE SCALE GENOMIC DNA]</scope>
    <source>
        <strain evidence="1 2">CECT 8064</strain>
    </source>
</reference>
<comment type="caution">
    <text evidence="1">The sequence shown here is derived from an EMBL/GenBank/DDBJ whole genome shotgun (WGS) entry which is preliminary data.</text>
</comment>
<dbReference type="InterPro" id="IPR005590">
    <property type="entry name" value="DUF333"/>
</dbReference>
<keyword evidence="2" id="KW-1185">Reference proteome</keyword>
<protein>
    <submittedName>
        <fullName evidence="1">DUF333 domain-containing protein</fullName>
    </submittedName>
</protein>
<name>A0ABV5HQW8_9VIBR</name>
<sequence>MNKALMLMGIAALTALTGCTTQEPDKYNVEEWATTTNPASIYCVQRGAQLETVTENNARVTYCVFSDDTQDKDRRVEQWEYYRKHHEDPNQQTKVKAN</sequence>
<accession>A0ABV5HQW8</accession>